<organism evidence="4 5">
    <name type="scientific">Kitasatospora phosalacinea</name>
    <dbReference type="NCBI Taxonomy" id="2065"/>
    <lineage>
        <taxon>Bacteria</taxon>
        <taxon>Bacillati</taxon>
        <taxon>Actinomycetota</taxon>
        <taxon>Actinomycetes</taxon>
        <taxon>Kitasatosporales</taxon>
        <taxon>Streptomycetaceae</taxon>
        <taxon>Kitasatospora</taxon>
    </lineage>
</organism>
<dbReference type="PROSITE" id="PS51762">
    <property type="entry name" value="GH16_2"/>
    <property type="match status" value="1"/>
</dbReference>
<dbReference type="Gene3D" id="2.60.120.200">
    <property type="match status" value="1"/>
</dbReference>
<dbReference type="InterPro" id="IPR050546">
    <property type="entry name" value="Glycosyl_Hydrlase_16"/>
</dbReference>
<comment type="caution">
    <text evidence="4">The sequence shown here is derived from an EMBL/GenBank/DDBJ whole genome shotgun (WGS) entry which is preliminary data.</text>
</comment>
<accession>A0A9W6PEX9</accession>
<reference evidence="4" key="1">
    <citation type="submission" date="2023-02" db="EMBL/GenBank/DDBJ databases">
        <title>Kitasatospora phosalacinea NBRC 14362.</title>
        <authorList>
            <person name="Ichikawa N."/>
            <person name="Sato H."/>
            <person name="Tonouchi N."/>
        </authorList>
    </citation>
    <scope>NUCLEOTIDE SEQUENCE</scope>
    <source>
        <strain evidence="4">NBRC 14362</strain>
    </source>
</reference>
<dbReference type="GO" id="GO:0004553">
    <property type="term" value="F:hydrolase activity, hydrolyzing O-glycosyl compounds"/>
    <property type="evidence" value="ECO:0007669"/>
    <property type="project" value="InterPro"/>
</dbReference>
<dbReference type="PANTHER" id="PTHR10963">
    <property type="entry name" value="GLYCOSYL HYDROLASE-RELATED"/>
    <property type="match status" value="1"/>
</dbReference>
<dbReference type="Proteomes" id="UP001165143">
    <property type="component" value="Unassembled WGS sequence"/>
</dbReference>
<evidence type="ECO:0000256" key="2">
    <source>
        <dbReference type="SAM" id="SignalP"/>
    </source>
</evidence>
<sequence length="392" mass="40884">MRPTPLARTAPARTAPARLGVLAGAAALIGVPLAAGPADAALTTTGAVGVVQDRLAPTAMTAGSASTASLTLHASRCFTAKTVGVGVRDAAGTNLDFPGNASNVRICPGGTTVTTGARTLPAGSYTQFGFWQDTAGGWHNLPSRTLTVADAAPVAPVVPALPAPAQGKALTWAEEFSGPIAWGSKWTGDRSSAYRYGNHNPDDNKLDWLAPSAVTVSGGTATFTATPSAHTLENGRQAWDTGLLTTEYSGDGFQVRTGDYVEARVKLPSGTGAWPALWTWKDGNNEIDSFEYHPDNPNLLELSNRIRSGLKYHTDANAIAPDRWVTVGTYYGADSVDWYVNGAKVFSDGTGVGANWSAYPILNLSLSAGQYHPAASGSAPVAFSADYLRVYR</sequence>
<dbReference type="InterPro" id="IPR000757">
    <property type="entry name" value="Beta-glucanase-like"/>
</dbReference>
<proteinExistence type="inferred from homology"/>
<gene>
    <name evidence="4" type="ORF">Kpho01_16840</name>
</gene>
<evidence type="ECO:0000313" key="4">
    <source>
        <dbReference type="EMBL" id="GLW53673.1"/>
    </source>
</evidence>
<dbReference type="AlphaFoldDB" id="A0A9W6PEX9"/>
<keyword evidence="2" id="KW-0732">Signal</keyword>
<evidence type="ECO:0000313" key="5">
    <source>
        <dbReference type="Proteomes" id="UP001165143"/>
    </source>
</evidence>
<feature type="chain" id="PRO_5040779304" description="GH16 domain-containing protein" evidence="2">
    <location>
        <begin position="41"/>
        <end position="392"/>
    </location>
</feature>
<evidence type="ECO:0000259" key="3">
    <source>
        <dbReference type="PROSITE" id="PS51762"/>
    </source>
</evidence>
<protein>
    <recommendedName>
        <fullName evidence="3">GH16 domain-containing protein</fullName>
    </recommendedName>
</protein>
<feature type="domain" description="GH16" evidence="3">
    <location>
        <begin position="156"/>
        <end position="392"/>
    </location>
</feature>
<dbReference type="InterPro" id="IPR013320">
    <property type="entry name" value="ConA-like_dom_sf"/>
</dbReference>
<dbReference type="OrthoDB" id="9809583at2"/>
<dbReference type="EMBL" id="BSRX01000008">
    <property type="protein sequence ID" value="GLW53673.1"/>
    <property type="molecule type" value="Genomic_DNA"/>
</dbReference>
<feature type="signal peptide" evidence="2">
    <location>
        <begin position="1"/>
        <end position="40"/>
    </location>
</feature>
<evidence type="ECO:0000256" key="1">
    <source>
        <dbReference type="ARBA" id="ARBA00006865"/>
    </source>
</evidence>
<dbReference type="RefSeq" id="WP_081973954.1">
    <property type="nucleotide sequence ID" value="NZ_BSRX01000008.1"/>
</dbReference>
<comment type="similarity">
    <text evidence="1">Belongs to the glycosyl hydrolase 16 family.</text>
</comment>
<dbReference type="SUPFAM" id="SSF49899">
    <property type="entry name" value="Concanavalin A-like lectins/glucanases"/>
    <property type="match status" value="1"/>
</dbReference>
<name>A0A9W6PEX9_9ACTN</name>
<dbReference type="PANTHER" id="PTHR10963:SF55">
    <property type="entry name" value="GLYCOSIDE HYDROLASE FAMILY 16 PROTEIN"/>
    <property type="match status" value="1"/>
</dbReference>
<dbReference type="GO" id="GO:0005975">
    <property type="term" value="P:carbohydrate metabolic process"/>
    <property type="evidence" value="ECO:0007669"/>
    <property type="project" value="InterPro"/>
</dbReference>